<evidence type="ECO:0000313" key="1">
    <source>
        <dbReference type="EMBL" id="WEL38390.1"/>
    </source>
</evidence>
<proteinExistence type="predicted"/>
<dbReference type="SUPFAM" id="SSF50998">
    <property type="entry name" value="Quinoprotein alcohol dehydrogenase-like"/>
    <property type="match status" value="1"/>
</dbReference>
<name>A0ABY8CHM5_ENCHE</name>
<dbReference type="Proteomes" id="UP001217963">
    <property type="component" value="Chromosome IV"/>
</dbReference>
<protein>
    <submittedName>
        <fullName evidence="1">Uncharacterized protein</fullName>
    </submittedName>
</protein>
<dbReference type="EMBL" id="CP119065">
    <property type="protein sequence ID" value="WEL38390.1"/>
    <property type="molecule type" value="Genomic_DNA"/>
</dbReference>
<dbReference type="InterPro" id="IPR011047">
    <property type="entry name" value="Quinoprotein_ADH-like_sf"/>
</dbReference>
<reference evidence="1 2" key="1">
    <citation type="submission" date="2023-02" db="EMBL/GenBank/DDBJ databases">
        <title>Encephalitozoon hellem ATCC 50451 complete genome.</title>
        <authorList>
            <person name="Mascarenhas dos Santos A.C."/>
            <person name="Julian A.T."/>
            <person name="Pombert J.-F."/>
        </authorList>
    </citation>
    <scope>NUCLEOTIDE SEQUENCE [LARGE SCALE GENOMIC DNA]</scope>
    <source>
        <strain evidence="1 2">ATCC 50451</strain>
    </source>
</reference>
<keyword evidence="2" id="KW-1185">Reference proteome</keyword>
<gene>
    <name evidence="1" type="ORF">PFJ87_04g00620</name>
</gene>
<sequence length="267" mass="30384">MEGKLFADAPDIPLKLIQGIVDCKEFVVYDGNVFCLTGRNTLIALSSGEEYKFYGDVLKMGVHGHYIYLVFRTSKIIVFDVIRREVVINFQGIEGCIKKAVVNSSGMHFLSSDGCLYRSTFEDVRYMKDSAMHAVGGRNPTIQNFWVHGDSVFYTTCYGHVYKDSEMVLKVFDTVKLIVPNREYLYVVTEGNMLLKYDAIKWRILFRENIEGLNVIGNGVIGWNGIAIDLLKEVRMRVPKDTRWIERYGKTMYISTLAGIFSGSLSD</sequence>
<accession>A0ABY8CHM5</accession>
<organism evidence="1 2">
    <name type="scientific">Encephalitozoon hellem</name>
    <name type="common">Microsporidian parasite</name>
    <dbReference type="NCBI Taxonomy" id="27973"/>
    <lineage>
        <taxon>Eukaryota</taxon>
        <taxon>Fungi</taxon>
        <taxon>Fungi incertae sedis</taxon>
        <taxon>Microsporidia</taxon>
        <taxon>Unikaryonidae</taxon>
        <taxon>Encephalitozoon</taxon>
    </lineage>
</organism>
<evidence type="ECO:0000313" key="2">
    <source>
        <dbReference type="Proteomes" id="UP001217963"/>
    </source>
</evidence>